<dbReference type="OMA" id="VYGFLNH"/>
<dbReference type="Proteomes" id="UP000007148">
    <property type="component" value="Unassembled WGS sequence"/>
</dbReference>
<feature type="chain" id="PRO_5003469337" evidence="1">
    <location>
        <begin position="22"/>
        <end position="390"/>
    </location>
</feature>
<dbReference type="InterPro" id="IPR039254">
    <property type="entry name" value="Rds1"/>
</dbReference>
<dbReference type="Pfam" id="PF13668">
    <property type="entry name" value="Ferritin_2"/>
    <property type="match status" value="1"/>
</dbReference>
<accession>G4TQF7</accession>
<dbReference type="EMBL" id="CAFZ01000234">
    <property type="protein sequence ID" value="CCA73550.1"/>
    <property type="molecule type" value="Genomic_DNA"/>
</dbReference>
<evidence type="ECO:0000256" key="1">
    <source>
        <dbReference type="SAM" id="SignalP"/>
    </source>
</evidence>
<dbReference type="OrthoDB" id="2098436at2759"/>
<dbReference type="STRING" id="1109443.G4TQF7"/>
<sequence length="390" mass="43997">MLTKLLFALLVTSTLHLLVQAAPWGVRYSFFKRGKFDAFGWTLPNETSNDGKGDGPMFNPIPSTFNPKPVYRAETEFDFDSLQVGLHQEYIELDLFNWGLVKFSEKDFLDYGLTRDEIHLIRFFAQQEIGHAEIISNMLGENAAKPCKYRYNFNNVGEFFDFCQRVTRYGESGVYGFLPLLENRAVAQLLLQSITTEARQQFAFRQFSGLFPVTQWFETGATQAMQWTLLSQNIISCPPSNFRRPVVFPIFPRLNITNNPNPIDPNYKPAIANNRTALTAPGRRVKMNWQDLGVPAGPYNQVTSSNAKGGPKFAAWLSQYNVTYSPLENVRGQYAETVQPDGLIFKDHGVEVINGTIFLMVTDTDLYVTPANLSLINDHIVAGPALYVSG</sequence>
<evidence type="ECO:0000313" key="2">
    <source>
        <dbReference type="EMBL" id="CCA73550.1"/>
    </source>
</evidence>
<dbReference type="PANTHER" id="PTHR38705:SF1">
    <property type="entry name" value="PROTEIN RDS1"/>
    <property type="match status" value="1"/>
</dbReference>
<reference evidence="2 3" key="1">
    <citation type="journal article" date="2011" name="PLoS Pathog.">
        <title>Endophytic Life Strategies Decoded by Genome and Transcriptome Analyses of the Mutualistic Root Symbiont Piriformospora indica.</title>
        <authorList>
            <person name="Zuccaro A."/>
            <person name="Lahrmann U."/>
            <person name="Guldener U."/>
            <person name="Langen G."/>
            <person name="Pfiffi S."/>
            <person name="Biedenkopf D."/>
            <person name="Wong P."/>
            <person name="Samans B."/>
            <person name="Grimm C."/>
            <person name="Basiewicz M."/>
            <person name="Murat C."/>
            <person name="Martin F."/>
            <person name="Kogel K.H."/>
        </authorList>
    </citation>
    <scope>NUCLEOTIDE SEQUENCE [LARGE SCALE GENOMIC DNA]</scope>
    <source>
        <strain evidence="2 3">DSM 11827</strain>
    </source>
</reference>
<dbReference type="PANTHER" id="PTHR38705">
    <property type="entry name" value="PROTEIN RDS1"/>
    <property type="match status" value="1"/>
</dbReference>
<name>G4TQF7_SERID</name>
<dbReference type="eggNOG" id="ENOG502QSE0">
    <property type="taxonomic scope" value="Eukaryota"/>
</dbReference>
<keyword evidence="1" id="KW-0732">Signal</keyword>
<dbReference type="HOGENOM" id="CLU_028606_0_0_1"/>
<dbReference type="AlphaFoldDB" id="G4TQF7"/>
<proteinExistence type="predicted"/>
<evidence type="ECO:0000313" key="3">
    <source>
        <dbReference type="Proteomes" id="UP000007148"/>
    </source>
</evidence>
<dbReference type="InParanoid" id="G4TQF7"/>
<gene>
    <name evidence="2" type="ORF">PIIN_07503</name>
</gene>
<comment type="caution">
    <text evidence="2">The sequence shown here is derived from an EMBL/GenBank/DDBJ whole genome shotgun (WGS) entry which is preliminary data.</text>
</comment>
<organism evidence="2 3">
    <name type="scientific">Serendipita indica (strain DSM 11827)</name>
    <name type="common">Root endophyte fungus</name>
    <name type="synonym">Piriformospora indica</name>
    <dbReference type="NCBI Taxonomy" id="1109443"/>
    <lineage>
        <taxon>Eukaryota</taxon>
        <taxon>Fungi</taxon>
        <taxon>Dikarya</taxon>
        <taxon>Basidiomycota</taxon>
        <taxon>Agaricomycotina</taxon>
        <taxon>Agaricomycetes</taxon>
        <taxon>Sebacinales</taxon>
        <taxon>Serendipitaceae</taxon>
        <taxon>Serendipita</taxon>
    </lineage>
</organism>
<keyword evidence="3" id="KW-1185">Reference proteome</keyword>
<feature type="signal peptide" evidence="1">
    <location>
        <begin position="1"/>
        <end position="21"/>
    </location>
</feature>
<protein>
    <submittedName>
        <fullName evidence="2">Probable Rds1 protein</fullName>
    </submittedName>
</protein>